<dbReference type="EMBL" id="KQ422771">
    <property type="protein sequence ID" value="KOF74287.1"/>
    <property type="molecule type" value="Genomic_DNA"/>
</dbReference>
<keyword evidence="3" id="KW-0677">Repeat</keyword>
<dbReference type="GO" id="GO:0000981">
    <property type="term" value="F:DNA-binding transcription factor activity, RNA polymerase II-specific"/>
    <property type="evidence" value="ECO:0007669"/>
    <property type="project" value="TreeGrafter"/>
</dbReference>
<evidence type="ECO:0000256" key="2">
    <source>
        <dbReference type="ARBA" id="ARBA00022723"/>
    </source>
</evidence>
<evidence type="ECO:0000259" key="8">
    <source>
        <dbReference type="PROSITE" id="PS50157"/>
    </source>
</evidence>
<dbReference type="FunFam" id="3.30.160.60:FF:003287">
    <property type="entry name" value="Zgc:113343"/>
    <property type="match status" value="1"/>
</dbReference>
<evidence type="ECO:0000313" key="9">
    <source>
        <dbReference type="EMBL" id="KOF74287.1"/>
    </source>
</evidence>
<dbReference type="Pfam" id="PF13912">
    <property type="entry name" value="zf-C2H2_6"/>
    <property type="match status" value="1"/>
</dbReference>
<dbReference type="GO" id="GO:0000978">
    <property type="term" value="F:RNA polymerase II cis-regulatory region sequence-specific DNA binding"/>
    <property type="evidence" value="ECO:0007669"/>
    <property type="project" value="TreeGrafter"/>
</dbReference>
<dbReference type="SUPFAM" id="SSF57667">
    <property type="entry name" value="beta-beta-alpha zinc fingers"/>
    <property type="match status" value="1"/>
</dbReference>
<proteinExistence type="predicted"/>
<dbReference type="FunFam" id="3.30.160.60:FF:000512">
    <property type="entry name" value="zinc finger protein 197 isoform X1"/>
    <property type="match status" value="1"/>
</dbReference>
<accession>A0A0L8GB76</accession>
<keyword evidence="6" id="KW-0539">Nucleus</keyword>
<evidence type="ECO:0000256" key="4">
    <source>
        <dbReference type="ARBA" id="ARBA00022771"/>
    </source>
</evidence>
<evidence type="ECO:0000256" key="6">
    <source>
        <dbReference type="ARBA" id="ARBA00023242"/>
    </source>
</evidence>
<evidence type="ECO:0000256" key="3">
    <source>
        <dbReference type="ARBA" id="ARBA00022737"/>
    </source>
</evidence>
<dbReference type="Pfam" id="PF00096">
    <property type="entry name" value="zf-C2H2"/>
    <property type="match status" value="1"/>
</dbReference>
<dbReference type="PROSITE" id="PS50157">
    <property type="entry name" value="ZINC_FINGER_C2H2_2"/>
    <property type="match status" value="2"/>
</dbReference>
<sequence>MAKEIVKTLYNCDICDKSFSRNNNLTTHKRTHRGEKPYHCDICGKSFSTSDHLITHKRILTGEKP</sequence>
<keyword evidence="5" id="KW-0862">Zinc</keyword>
<evidence type="ECO:0000256" key="1">
    <source>
        <dbReference type="ARBA" id="ARBA00004123"/>
    </source>
</evidence>
<dbReference type="InterPro" id="IPR013087">
    <property type="entry name" value="Znf_C2H2_type"/>
</dbReference>
<organism evidence="9">
    <name type="scientific">Octopus bimaculoides</name>
    <name type="common">California two-spotted octopus</name>
    <dbReference type="NCBI Taxonomy" id="37653"/>
    <lineage>
        <taxon>Eukaryota</taxon>
        <taxon>Metazoa</taxon>
        <taxon>Spiralia</taxon>
        <taxon>Lophotrochozoa</taxon>
        <taxon>Mollusca</taxon>
        <taxon>Cephalopoda</taxon>
        <taxon>Coleoidea</taxon>
        <taxon>Octopodiformes</taxon>
        <taxon>Octopoda</taxon>
        <taxon>Incirrata</taxon>
        <taxon>Octopodidae</taxon>
        <taxon>Octopus</taxon>
    </lineage>
</organism>
<evidence type="ECO:0000256" key="7">
    <source>
        <dbReference type="PROSITE-ProRule" id="PRU00042"/>
    </source>
</evidence>
<dbReference type="SMART" id="SM00355">
    <property type="entry name" value="ZnF_C2H2"/>
    <property type="match status" value="2"/>
</dbReference>
<gene>
    <name evidence="9" type="ORF">OCBIM_22036457mg</name>
</gene>
<dbReference type="GO" id="GO:0005634">
    <property type="term" value="C:nucleus"/>
    <property type="evidence" value="ECO:0007669"/>
    <property type="project" value="UniProtKB-SubCell"/>
</dbReference>
<comment type="subcellular location">
    <subcellularLocation>
        <location evidence="1">Nucleus</location>
    </subcellularLocation>
</comment>
<dbReference type="PROSITE" id="PS00028">
    <property type="entry name" value="ZINC_FINGER_C2H2_1"/>
    <property type="match status" value="1"/>
</dbReference>
<protein>
    <recommendedName>
        <fullName evidence="8">C2H2-type domain-containing protein</fullName>
    </recommendedName>
</protein>
<dbReference type="AlphaFoldDB" id="A0A0L8GB76"/>
<dbReference type="PANTHER" id="PTHR23235">
    <property type="entry name" value="KRUEPPEL-LIKE TRANSCRIPTION FACTOR"/>
    <property type="match status" value="1"/>
</dbReference>
<dbReference type="InterPro" id="IPR036236">
    <property type="entry name" value="Znf_C2H2_sf"/>
</dbReference>
<keyword evidence="2" id="KW-0479">Metal-binding</keyword>
<dbReference type="PANTHER" id="PTHR23235:SF142">
    <property type="entry name" value="ZINC FINGER PROTEIN 384"/>
    <property type="match status" value="1"/>
</dbReference>
<dbReference type="GO" id="GO:0008270">
    <property type="term" value="F:zinc ion binding"/>
    <property type="evidence" value="ECO:0007669"/>
    <property type="project" value="UniProtKB-KW"/>
</dbReference>
<dbReference type="Gene3D" id="3.30.160.60">
    <property type="entry name" value="Classic Zinc Finger"/>
    <property type="match status" value="2"/>
</dbReference>
<evidence type="ECO:0000256" key="5">
    <source>
        <dbReference type="ARBA" id="ARBA00022833"/>
    </source>
</evidence>
<keyword evidence="4 7" id="KW-0863">Zinc-finger</keyword>
<feature type="domain" description="C2H2-type" evidence="8">
    <location>
        <begin position="38"/>
        <end position="65"/>
    </location>
</feature>
<feature type="domain" description="C2H2-type" evidence="8">
    <location>
        <begin position="10"/>
        <end position="37"/>
    </location>
</feature>
<name>A0A0L8GB76_OCTBM</name>
<reference evidence="9" key="1">
    <citation type="submission" date="2015-07" db="EMBL/GenBank/DDBJ databases">
        <title>MeaNS - Measles Nucleotide Surveillance Program.</title>
        <authorList>
            <person name="Tran T."/>
            <person name="Druce J."/>
        </authorList>
    </citation>
    <scope>NUCLEOTIDE SEQUENCE</scope>
    <source>
        <strain evidence="9">UCB-OBI-ISO-001</strain>
        <tissue evidence="9">Gonad</tissue>
    </source>
</reference>